<name>A0AC60Q7U9_IXOPE</name>
<proteinExistence type="predicted"/>
<sequence>MLPAQRNRIFQDAAYQGYCTACNTLVTTQHVTWECTEYAATRFEALAVVPVADQPNTFEDPVIPEDKPPPTV</sequence>
<reference evidence="1 2" key="1">
    <citation type="journal article" date="2020" name="Cell">
        <title>Large-Scale Comparative Analyses of Tick Genomes Elucidate Their Genetic Diversity and Vector Capacities.</title>
        <authorList>
            <consortium name="Tick Genome and Microbiome Consortium (TIGMIC)"/>
            <person name="Jia N."/>
            <person name="Wang J."/>
            <person name="Shi W."/>
            <person name="Du L."/>
            <person name="Sun Y."/>
            <person name="Zhan W."/>
            <person name="Jiang J.F."/>
            <person name="Wang Q."/>
            <person name="Zhang B."/>
            <person name="Ji P."/>
            <person name="Bell-Sakyi L."/>
            <person name="Cui X.M."/>
            <person name="Yuan T.T."/>
            <person name="Jiang B.G."/>
            <person name="Yang W.F."/>
            <person name="Lam T.T."/>
            <person name="Chang Q.C."/>
            <person name="Ding S.J."/>
            <person name="Wang X.J."/>
            <person name="Zhu J.G."/>
            <person name="Ruan X.D."/>
            <person name="Zhao L."/>
            <person name="Wei J.T."/>
            <person name="Ye R.Z."/>
            <person name="Que T.C."/>
            <person name="Du C.H."/>
            <person name="Zhou Y.H."/>
            <person name="Cheng J.X."/>
            <person name="Dai P.F."/>
            <person name="Guo W.B."/>
            <person name="Han X.H."/>
            <person name="Huang E.J."/>
            <person name="Li L.F."/>
            <person name="Wei W."/>
            <person name="Gao Y.C."/>
            <person name="Liu J.Z."/>
            <person name="Shao H.Z."/>
            <person name="Wang X."/>
            <person name="Wang C.C."/>
            <person name="Yang T.C."/>
            <person name="Huo Q.B."/>
            <person name="Li W."/>
            <person name="Chen H.Y."/>
            <person name="Chen S.E."/>
            <person name="Zhou L.G."/>
            <person name="Ni X.B."/>
            <person name="Tian J.H."/>
            <person name="Sheng Y."/>
            <person name="Liu T."/>
            <person name="Pan Y.S."/>
            <person name="Xia L.Y."/>
            <person name="Li J."/>
            <person name="Zhao F."/>
            <person name="Cao W.C."/>
        </authorList>
    </citation>
    <scope>NUCLEOTIDE SEQUENCE [LARGE SCALE GENOMIC DNA]</scope>
    <source>
        <strain evidence="1">Iper-2018</strain>
    </source>
</reference>
<evidence type="ECO:0000313" key="1">
    <source>
        <dbReference type="EMBL" id="KAG0429940.1"/>
    </source>
</evidence>
<organism evidence="1 2">
    <name type="scientific">Ixodes persulcatus</name>
    <name type="common">Taiga tick</name>
    <dbReference type="NCBI Taxonomy" id="34615"/>
    <lineage>
        <taxon>Eukaryota</taxon>
        <taxon>Metazoa</taxon>
        <taxon>Ecdysozoa</taxon>
        <taxon>Arthropoda</taxon>
        <taxon>Chelicerata</taxon>
        <taxon>Arachnida</taxon>
        <taxon>Acari</taxon>
        <taxon>Parasitiformes</taxon>
        <taxon>Ixodida</taxon>
        <taxon>Ixodoidea</taxon>
        <taxon>Ixodidae</taxon>
        <taxon>Ixodinae</taxon>
        <taxon>Ixodes</taxon>
    </lineage>
</organism>
<dbReference type="EMBL" id="JABSTQ010009368">
    <property type="protein sequence ID" value="KAG0429940.1"/>
    <property type="molecule type" value="Genomic_DNA"/>
</dbReference>
<evidence type="ECO:0000313" key="2">
    <source>
        <dbReference type="Proteomes" id="UP000805193"/>
    </source>
</evidence>
<accession>A0AC60Q7U9</accession>
<gene>
    <name evidence="1" type="ORF">HPB47_023149</name>
</gene>
<comment type="caution">
    <text evidence="1">The sequence shown here is derived from an EMBL/GenBank/DDBJ whole genome shotgun (WGS) entry which is preliminary data.</text>
</comment>
<keyword evidence="2" id="KW-1185">Reference proteome</keyword>
<dbReference type="Proteomes" id="UP000805193">
    <property type="component" value="Unassembled WGS sequence"/>
</dbReference>
<protein>
    <submittedName>
        <fullName evidence="1">Uncharacterized protein</fullName>
    </submittedName>
</protein>